<reference evidence="2" key="1">
    <citation type="submission" date="2023-03" db="EMBL/GenBank/DDBJ databases">
        <title>Massive genome expansion in bonnet fungi (Mycena s.s.) driven by repeated elements and novel gene families across ecological guilds.</title>
        <authorList>
            <consortium name="Lawrence Berkeley National Laboratory"/>
            <person name="Harder C.B."/>
            <person name="Miyauchi S."/>
            <person name="Viragh M."/>
            <person name="Kuo A."/>
            <person name="Thoen E."/>
            <person name="Andreopoulos B."/>
            <person name="Lu D."/>
            <person name="Skrede I."/>
            <person name="Drula E."/>
            <person name="Henrissat B."/>
            <person name="Morin E."/>
            <person name="Kohler A."/>
            <person name="Barry K."/>
            <person name="LaButti K."/>
            <person name="Morin E."/>
            <person name="Salamov A."/>
            <person name="Lipzen A."/>
            <person name="Mereny Z."/>
            <person name="Hegedus B."/>
            <person name="Baldrian P."/>
            <person name="Stursova M."/>
            <person name="Weitz H."/>
            <person name="Taylor A."/>
            <person name="Grigoriev I.V."/>
            <person name="Nagy L.G."/>
            <person name="Martin F."/>
            <person name="Kauserud H."/>
        </authorList>
    </citation>
    <scope>NUCLEOTIDE SEQUENCE</scope>
    <source>
        <strain evidence="2">9284</strain>
    </source>
</reference>
<comment type="caution">
    <text evidence="2">The sequence shown here is derived from an EMBL/GenBank/DDBJ whole genome shotgun (WGS) entry which is preliminary data.</text>
</comment>
<organism evidence="2 3">
    <name type="scientific">Roridomyces roridus</name>
    <dbReference type="NCBI Taxonomy" id="1738132"/>
    <lineage>
        <taxon>Eukaryota</taxon>
        <taxon>Fungi</taxon>
        <taxon>Dikarya</taxon>
        <taxon>Basidiomycota</taxon>
        <taxon>Agaricomycotina</taxon>
        <taxon>Agaricomycetes</taxon>
        <taxon>Agaricomycetidae</taxon>
        <taxon>Agaricales</taxon>
        <taxon>Marasmiineae</taxon>
        <taxon>Mycenaceae</taxon>
        <taxon>Roridomyces</taxon>
    </lineage>
</organism>
<evidence type="ECO:0000256" key="1">
    <source>
        <dbReference type="SAM" id="MobiDB-lite"/>
    </source>
</evidence>
<name>A0AAD7B9V0_9AGAR</name>
<feature type="compositionally biased region" description="Low complexity" evidence="1">
    <location>
        <begin position="10"/>
        <end position="24"/>
    </location>
</feature>
<feature type="region of interest" description="Disordered" evidence="1">
    <location>
        <begin position="1"/>
        <end position="24"/>
    </location>
</feature>
<gene>
    <name evidence="2" type="ORF">FB45DRAFT_936488</name>
</gene>
<dbReference type="AlphaFoldDB" id="A0AAD7B9V0"/>
<dbReference type="Proteomes" id="UP001221142">
    <property type="component" value="Unassembled WGS sequence"/>
</dbReference>
<feature type="non-terminal residue" evidence="2">
    <location>
        <position position="349"/>
    </location>
</feature>
<evidence type="ECO:0000313" key="2">
    <source>
        <dbReference type="EMBL" id="KAJ7614953.1"/>
    </source>
</evidence>
<protein>
    <submittedName>
        <fullName evidence="2">Uncharacterized protein</fullName>
    </submittedName>
</protein>
<sequence length="349" mass="39482">PADGWPSPVDARSPSSFPRSSDASVARVAEEHPELLTSFMAFIRHERSREDMNSLARKMETCSFDEAHDWHGLNHTASPGVFPDPYHPRTDTLDCLLRALGTILALQIELFFKIPWEDRMEGPHTSWPRFPRDISGPNFTTAVTQCCRWLDEYPSFQLLSLIASFARPEDDAILGTLLHFATLPRNMVQLLNFVCDALPSKPTPVNRMKCSFGYMADGVSTAYFYDEQAEPMLDAMTRVTRELHDRLPSDAEDAIWHRTLQTHAGYIHEKLALPYDTERFHPSILQGSQSARLSIIDIRNKRPFETALNLLYSNATLMQSSCSNPDCTFVGSACQRHEVSRSSIPSFLC</sequence>
<accession>A0AAD7B9V0</accession>
<evidence type="ECO:0000313" key="3">
    <source>
        <dbReference type="Proteomes" id="UP001221142"/>
    </source>
</evidence>
<dbReference type="EMBL" id="JARKIF010000025">
    <property type="protein sequence ID" value="KAJ7614953.1"/>
    <property type="molecule type" value="Genomic_DNA"/>
</dbReference>
<proteinExistence type="predicted"/>
<keyword evidence="3" id="KW-1185">Reference proteome</keyword>